<feature type="chain" id="PRO_5015006033" description="L,D-TPase catalytic domain-containing protein" evidence="11">
    <location>
        <begin position="26"/>
        <end position="245"/>
    </location>
</feature>
<reference evidence="14" key="1">
    <citation type="submission" date="2017-09" db="EMBL/GenBank/DDBJ databases">
        <title>Depth-based differentiation of microbial function through sediment-hosted aquifers and enrichment of novel symbionts in the deep terrestrial subsurface.</title>
        <authorList>
            <person name="Probst A.J."/>
            <person name="Ladd B."/>
            <person name="Jarett J.K."/>
            <person name="Geller-Mcgrath D.E."/>
            <person name="Sieber C.M.K."/>
            <person name="Emerson J.B."/>
            <person name="Anantharaman K."/>
            <person name="Thomas B.C."/>
            <person name="Malmstrom R."/>
            <person name="Stieglmeier M."/>
            <person name="Klingl A."/>
            <person name="Woyke T."/>
            <person name="Ryan C.M."/>
            <person name="Banfield J.F."/>
        </authorList>
    </citation>
    <scope>NUCLEOTIDE SEQUENCE [LARGE SCALE GENOMIC DNA]</scope>
</reference>
<dbReference type="GO" id="GO:0071555">
    <property type="term" value="P:cell wall organization"/>
    <property type="evidence" value="ECO:0007669"/>
    <property type="project" value="UniProtKB-UniRule"/>
</dbReference>
<feature type="signal peptide" evidence="11">
    <location>
        <begin position="1"/>
        <end position="25"/>
    </location>
</feature>
<dbReference type="EMBL" id="PFPO01000042">
    <property type="protein sequence ID" value="PIZ99204.1"/>
    <property type="molecule type" value="Genomic_DNA"/>
</dbReference>
<proteinExistence type="predicted"/>
<comment type="pathway">
    <text evidence="2 10">Cell wall biogenesis; peptidoglycan biosynthesis.</text>
</comment>
<comment type="caution">
    <text evidence="13">The sequence shown here is derived from an EMBL/GenBank/DDBJ whole genome shotgun (WGS) entry which is preliminary data.</text>
</comment>
<feature type="active site" description="Proton donor/acceptor" evidence="10">
    <location>
        <position position="205"/>
    </location>
</feature>
<dbReference type="SUPFAM" id="SSF141523">
    <property type="entry name" value="L,D-transpeptidase catalytic domain-like"/>
    <property type="match status" value="1"/>
</dbReference>
<evidence type="ECO:0000256" key="5">
    <source>
        <dbReference type="ARBA" id="ARBA00022729"/>
    </source>
</evidence>
<protein>
    <recommendedName>
        <fullName evidence="12">L,D-TPase catalytic domain-containing protein</fullName>
    </recommendedName>
</protein>
<keyword evidence="6" id="KW-0106">Calcium</keyword>
<keyword evidence="7 10" id="KW-0133">Cell shape</keyword>
<dbReference type="InterPro" id="IPR028974">
    <property type="entry name" value="TSP_type-3_rpt"/>
</dbReference>
<dbReference type="SUPFAM" id="SSF103647">
    <property type="entry name" value="TSP type-3 repeat"/>
    <property type="match status" value="1"/>
</dbReference>
<dbReference type="Gene3D" id="4.10.1080.10">
    <property type="entry name" value="TSP type-3 repeat"/>
    <property type="match status" value="1"/>
</dbReference>
<dbReference type="GO" id="GO:0005509">
    <property type="term" value="F:calcium ion binding"/>
    <property type="evidence" value="ECO:0007669"/>
    <property type="project" value="InterPro"/>
</dbReference>
<dbReference type="GO" id="GO:0008360">
    <property type="term" value="P:regulation of cell shape"/>
    <property type="evidence" value="ECO:0007669"/>
    <property type="project" value="UniProtKB-UniRule"/>
</dbReference>
<evidence type="ECO:0000256" key="8">
    <source>
        <dbReference type="ARBA" id="ARBA00022984"/>
    </source>
</evidence>
<dbReference type="Pfam" id="PF18884">
    <property type="entry name" value="TSP3_bac"/>
    <property type="match status" value="4"/>
</dbReference>
<dbReference type="Pfam" id="PF03734">
    <property type="entry name" value="YkuD"/>
    <property type="match status" value="1"/>
</dbReference>
<keyword evidence="5 11" id="KW-0732">Signal</keyword>
<dbReference type="InterPro" id="IPR038063">
    <property type="entry name" value="Transpep_catalytic_dom"/>
</dbReference>
<evidence type="ECO:0000256" key="3">
    <source>
        <dbReference type="ARBA" id="ARBA00022525"/>
    </source>
</evidence>
<evidence type="ECO:0000256" key="10">
    <source>
        <dbReference type="PROSITE-ProRule" id="PRU01373"/>
    </source>
</evidence>
<organism evidence="13 14">
    <name type="scientific">Candidatus Komeilibacteria bacterium CG_4_10_14_0_2_um_filter_37_10</name>
    <dbReference type="NCBI Taxonomy" id="1974470"/>
    <lineage>
        <taxon>Bacteria</taxon>
        <taxon>Candidatus Komeiliibacteriota</taxon>
    </lineage>
</organism>
<dbReference type="GO" id="GO:0071972">
    <property type="term" value="F:peptidoglycan L,D-transpeptidase activity"/>
    <property type="evidence" value="ECO:0007669"/>
    <property type="project" value="TreeGrafter"/>
</dbReference>
<dbReference type="UniPathway" id="UPA00219"/>
<dbReference type="PANTHER" id="PTHR30582:SF2">
    <property type="entry name" value="L,D-TRANSPEPTIDASE YCIB-RELATED"/>
    <property type="match status" value="1"/>
</dbReference>
<evidence type="ECO:0000256" key="1">
    <source>
        <dbReference type="ARBA" id="ARBA00004613"/>
    </source>
</evidence>
<comment type="subcellular location">
    <subcellularLocation>
        <location evidence="1">Secreted</location>
    </subcellularLocation>
</comment>
<dbReference type="CDD" id="cd16913">
    <property type="entry name" value="YkuD_like"/>
    <property type="match status" value="1"/>
</dbReference>
<keyword evidence="3" id="KW-0964">Secreted</keyword>
<feature type="active site" description="Nucleophile" evidence="10">
    <location>
        <position position="221"/>
    </location>
</feature>
<dbReference type="PANTHER" id="PTHR30582">
    <property type="entry name" value="L,D-TRANSPEPTIDASE"/>
    <property type="match status" value="1"/>
</dbReference>
<evidence type="ECO:0000256" key="7">
    <source>
        <dbReference type="ARBA" id="ARBA00022960"/>
    </source>
</evidence>
<gene>
    <name evidence="13" type="ORF">COX77_02180</name>
</gene>
<evidence type="ECO:0000256" key="4">
    <source>
        <dbReference type="ARBA" id="ARBA00022679"/>
    </source>
</evidence>
<keyword evidence="8 10" id="KW-0573">Peptidoglycan synthesis</keyword>
<dbReference type="Gene3D" id="2.40.440.10">
    <property type="entry name" value="L,D-transpeptidase catalytic domain-like"/>
    <property type="match status" value="1"/>
</dbReference>
<name>A0A2M7VFJ6_9BACT</name>
<dbReference type="GO" id="GO:0016740">
    <property type="term" value="F:transferase activity"/>
    <property type="evidence" value="ECO:0007669"/>
    <property type="project" value="UniProtKB-KW"/>
</dbReference>
<feature type="domain" description="L,D-TPase catalytic" evidence="12">
    <location>
        <begin position="129"/>
        <end position="245"/>
    </location>
</feature>
<dbReference type="InterPro" id="IPR005490">
    <property type="entry name" value="LD_TPept_cat_dom"/>
</dbReference>
<dbReference type="AlphaFoldDB" id="A0A2M7VFJ6"/>
<evidence type="ECO:0000313" key="14">
    <source>
        <dbReference type="Proteomes" id="UP000230405"/>
    </source>
</evidence>
<dbReference type="GO" id="GO:0005576">
    <property type="term" value="C:extracellular region"/>
    <property type="evidence" value="ECO:0007669"/>
    <property type="project" value="TreeGrafter"/>
</dbReference>
<evidence type="ECO:0000256" key="2">
    <source>
        <dbReference type="ARBA" id="ARBA00004752"/>
    </source>
</evidence>
<keyword evidence="9 10" id="KW-0961">Cell wall biogenesis/degradation</keyword>
<dbReference type="GO" id="GO:0018104">
    <property type="term" value="P:peptidoglycan-protein cross-linking"/>
    <property type="evidence" value="ECO:0007669"/>
    <property type="project" value="TreeGrafter"/>
</dbReference>
<evidence type="ECO:0000259" key="12">
    <source>
        <dbReference type="PROSITE" id="PS52029"/>
    </source>
</evidence>
<dbReference type="PROSITE" id="PS52029">
    <property type="entry name" value="LD_TPASE"/>
    <property type="match status" value="1"/>
</dbReference>
<dbReference type="InterPro" id="IPR050979">
    <property type="entry name" value="LD-transpeptidase"/>
</dbReference>
<evidence type="ECO:0000256" key="9">
    <source>
        <dbReference type="ARBA" id="ARBA00023316"/>
    </source>
</evidence>
<dbReference type="InterPro" id="IPR059100">
    <property type="entry name" value="TSP3_bac"/>
</dbReference>
<keyword evidence="4" id="KW-0808">Transferase</keyword>
<dbReference type="Proteomes" id="UP000230405">
    <property type="component" value="Unassembled WGS sequence"/>
</dbReference>
<evidence type="ECO:0000256" key="6">
    <source>
        <dbReference type="ARBA" id="ARBA00022837"/>
    </source>
</evidence>
<evidence type="ECO:0000256" key="11">
    <source>
        <dbReference type="SAM" id="SignalP"/>
    </source>
</evidence>
<evidence type="ECO:0000313" key="13">
    <source>
        <dbReference type="EMBL" id="PIZ99204.1"/>
    </source>
</evidence>
<sequence>MLNKLTICLLTITAIFLLSINTVRASDTDQDGLSDEEEINIYQTDPAITDSDNDGFADGQEIKNGYSPLQKNKKLQEVDSDSDGLQDDWEIKIGTNLNNKDSDNDGYSDGTEITSGFDPLSVEGKLVAKKIQVDLKKQQLEYFFNNIKLDSFLISSGVAKMPTPKGDFTILEKVPTKHYAGANFNYPNTRWNLHFTTGKYRYYIHGAYWHNKFGQPMSHGCVNVSYANMERLYNWADKNTKVKIY</sequence>
<accession>A0A2M7VFJ6</accession>